<dbReference type="Gene3D" id="1.20.1280.50">
    <property type="match status" value="1"/>
</dbReference>
<dbReference type="SMR" id="A0A803KPI2"/>
<dbReference type="InterPro" id="IPR001810">
    <property type="entry name" value="F-box_dom"/>
</dbReference>
<dbReference type="FunFam" id="3.80.10.10:FF:000029">
    <property type="entry name" value="Transport inhibitor response 1"/>
    <property type="match status" value="1"/>
</dbReference>
<name>A0A803KPI2_CHEQI</name>
<dbReference type="Pfam" id="PF18791">
    <property type="entry name" value="Transp_inhibit"/>
    <property type="match status" value="1"/>
</dbReference>
<dbReference type="OMA" id="ISMVCKS"/>
<dbReference type="GO" id="GO:0009734">
    <property type="term" value="P:auxin-activated signaling pathway"/>
    <property type="evidence" value="ECO:0007669"/>
    <property type="project" value="UniProtKB-KW"/>
</dbReference>
<dbReference type="OrthoDB" id="423607at2759"/>
<dbReference type="GO" id="GO:0031146">
    <property type="term" value="P:SCF-dependent proteasomal ubiquitin-dependent protein catabolic process"/>
    <property type="evidence" value="ECO:0007669"/>
    <property type="project" value="TreeGrafter"/>
</dbReference>
<dbReference type="InterPro" id="IPR036047">
    <property type="entry name" value="F-box-like_dom_sf"/>
</dbReference>
<dbReference type="GO" id="GO:0010152">
    <property type="term" value="P:pollen maturation"/>
    <property type="evidence" value="ECO:0007669"/>
    <property type="project" value="UniProtKB-ARBA"/>
</dbReference>
<evidence type="ECO:0000313" key="9">
    <source>
        <dbReference type="Proteomes" id="UP000596660"/>
    </source>
</evidence>
<dbReference type="AlphaFoldDB" id="A0A803KPI2"/>
<dbReference type="PANTHER" id="PTHR16134:SF66">
    <property type="entry name" value="PROTEIN TRANSPORT INHIBITOR RESPONSE 1"/>
    <property type="match status" value="1"/>
</dbReference>
<comment type="pathway">
    <text evidence="2">Protein modification; protein ubiquitination.</text>
</comment>
<dbReference type="GO" id="GO:0005634">
    <property type="term" value="C:nucleus"/>
    <property type="evidence" value="ECO:0007669"/>
    <property type="project" value="UniProtKB-SubCell"/>
</dbReference>
<dbReference type="Gramene" id="AUR62000938-RA">
    <property type="protein sequence ID" value="AUR62000938-RA:cds"/>
    <property type="gene ID" value="AUR62000938"/>
</dbReference>
<dbReference type="Pfam" id="PF18511">
    <property type="entry name" value="F-box_5"/>
    <property type="match status" value="1"/>
</dbReference>
<dbReference type="GO" id="GO:0019005">
    <property type="term" value="C:SCF ubiquitin ligase complex"/>
    <property type="evidence" value="ECO:0007669"/>
    <property type="project" value="TreeGrafter"/>
</dbReference>
<dbReference type="InterPro" id="IPR032675">
    <property type="entry name" value="LRR_dom_sf"/>
</dbReference>
<sequence>MEQESPAKTHLKSTLKTTPFSTLCSSSFPEEVLEHVLSFIESHSDLNSVSLVCKAWYEIERWCRRRIFIGNCYAVSPSIVIRRFRDIRSVTIKGKPHFADFNLVPEGWGGHALPWIAAFSDAFPALEELRMKRMVVTDEALELIGKKWRNFKVLVLCSCEGFSTDGLASIAANCRNLKTLDLCESEVDDSSGNWISHFPDTYTSLESLNVACLISELRFSSLERLVSRCPNLKSLRLNRAVPLDKLSVLLEKAPQLVDFGSGSFLTELNTEGHDKITRAFAGCKGLKGLSGLFDVVPTYLPALYPVCSGLTSLNLSYATIHSPDLIKLLSHCQSLQRLWVLDYIEDSGLEVLAESCKDLRELRVFPSEPYVQEPNVCLTEQGLVSVAMGCPQLQSVLYFCRQMSNEALFTIAKNRPNLTRFRLCIIEPQCPDYLTNQPLDEGFGAIVEHCKDLRRLSLSGLLTDRVFELMGTHAKKLEMLSLAFAGDSDVGLHHVLSGCKDLRKLEIRDCPFGGRALVANAAKLETMRSLWMSSCQVSYGDCKLLGQKMPRLNVEVMDERGHPESRPDESPVEKLYIYRSVVGPRLDSPEFVWTMGEEEDSASAMRVSALVESGLEWLHATSDG</sequence>
<dbReference type="SUPFAM" id="SSF52047">
    <property type="entry name" value="RNI-like"/>
    <property type="match status" value="1"/>
</dbReference>
<dbReference type="InterPro" id="IPR006553">
    <property type="entry name" value="Leu-rich_rpt_Cys-con_subtyp"/>
</dbReference>
<evidence type="ECO:0000259" key="7">
    <source>
        <dbReference type="SMART" id="SM00256"/>
    </source>
</evidence>
<evidence type="ECO:0000256" key="2">
    <source>
        <dbReference type="ARBA" id="ARBA00004906"/>
    </source>
</evidence>
<dbReference type="GeneID" id="110737015"/>
<keyword evidence="3" id="KW-0217">Developmental protein</keyword>
<evidence type="ECO:0000256" key="6">
    <source>
        <dbReference type="ARBA" id="ARBA00023294"/>
    </source>
</evidence>
<accession>A0A803KPI2</accession>
<evidence type="ECO:0000256" key="5">
    <source>
        <dbReference type="ARBA" id="ARBA00023242"/>
    </source>
</evidence>
<keyword evidence="4" id="KW-0833">Ubl conjugation pathway</keyword>
<dbReference type="PANTHER" id="PTHR16134">
    <property type="entry name" value="F-BOX/TPR REPEAT PROTEIN POF3"/>
    <property type="match status" value="1"/>
</dbReference>
<dbReference type="InterPro" id="IPR041567">
    <property type="entry name" value="COI1_F-box"/>
</dbReference>
<organism evidence="8 9">
    <name type="scientific">Chenopodium quinoa</name>
    <name type="common">Quinoa</name>
    <dbReference type="NCBI Taxonomy" id="63459"/>
    <lineage>
        <taxon>Eukaryota</taxon>
        <taxon>Viridiplantae</taxon>
        <taxon>Streptophyta</taxon>
        <taxon>Embryophyta</taxon>
        <taxon>Tracheophyta</taxon>
        <taxon>Spermatophyta</taxon>
        <taxon>Magnoliopsida</taxon>
        <taxon>eudicotyledons</taxon>
        <taxon>Gunneridae</taxon>
        <taxon>Pentapetalae</taxon>
        <taxon>Caryophyllales</taxon>
        <taxon>Chenopodiaceae</taxon>
        <taxon>Chenopodioideae</taxon>
        <taxon>Atripliceae</taxon>
        <taxon>Chenopodium</taxon>
    </lineage>
</organism>
<dbReference type="SUPFAM" id="SSF81383">
    <property type="entry name" value="F-box domain"/>
    <property type="match status" value="1"/>
</dbReference>
<dbReference type="FunFam" id="1.20.1280.50:FF:000006">
    <property type="entry name" value="Transport inhibitor response 1"/>
    <property type="match status" value="1"/>
</dbReference>
<dbReference type="Proteomes" id="UP000596660">
    <property type="component" value="Unplaced"/>
</dbReference>
<evidence type="ECO:0000313" key="8">
    <source>
        <dbReference type="EnsemblPlants" id="AUR62000938-RA:cds"/>
    </source>
</evidence>
<keyword evidence="5" id="KW-0539">Nucleus</keyword>
<dbReference type="SMART" id="SM00367">
    <property type="entry name" value="LRR_CC"/>
    <property type="match status" value="6"/>
</dbReference>
<keyword evidence="9" id="KW-1185">Reference proteome</keyword>
<evidence type="ECO:0000256" key="1">
    <source>
        <dbReference type="ARBA" id="ARBA00004123"/>
    </source>
</evidence>
<evidence type="ECO:0000256" key="3">
    <source>
        <dbReference type="ARBA" id="ARBA00022473"/>
    </source>
</evidence>
<reference evidence="8" key="2">
    <citation type="submission" date="2021-03" db="UniProtKB">
        <authorList>
            <consortium name="EnsemblPlants"/>
        </authorList>
    </citation>
    <scope>IDENTIFICATION</scope>
</reference>
<comment type="subcellular location">
    <subcellularLocation>
        <location evidence="1">Nucleus</location>
    </subcellularLocation>
</comment>
<dbReference type="GO" id="GO:0010011">
    <property type="term" value="F:auxin binding"/>
    <property type="evidence" value="ECO:0007669"/>
    <property type="project" value="UniProtKB-ARBA"/>
</dbReference>
<gene>
    <name evidence="8" type="primary">LOC110737015</name>
</gene>
<dbReference type="RefSeq" id="XP_021773054.1">
    <property type="nucleotide sequence ID" value="XM_021917362.1"/>
</dbReference>
<reference evidence="8" key="1">
    <citation type="journal article" date="2017" name="Nature">
        <title>The genome of Chenopodium quinoa.</title>
        <authorList>
            <person name="Jarvis D.E."/>
            <person name="Ho Y.S."/>
            <person name="Lightfoot D.J."/>
            <person name="Schmoeckel S.M."/>
            <person name="Li B."/>
            <person name="Borm T.J.A."/>
            <person name="Ohyanagi H."/>
            <person name="Mineta K."/>
            <person name="Michell C.T."/>
            <person name="Saber N."/>
            <person name="Kharbatia N.M."/>
            <person name="Rupper R.R."/>
            <person name="Sharp A.R."/>
            <person name="Dally N."/>
            <person name="Boughton B.A."/>
            <person name="Woo Y.H."/>
            <person name="Gao G."/>
            <person name="Schijlen E.G.W.M."/>
            <person name="Guo X."/>
            <person name="Momin A.A."/>
            <person name="Negrao S."/>
            <person name="Al-Babili S."/>
            <person name="Gehring C."/>
            <person name="Roessner U."/>
            <person name="Jung C."/>
            <person name="Murphy K."/>
            <person name="Arold S.T."/>
            <person name="Gojobori T."/>
            <person name="van der Linden C.G."/>
            <person name="van Loo E.N."/>
            <person name="Jellen E.N."/>
            <person name="Maughan P.J."/>
            <person name="Tester M."/>
        </authorList>
    </citation>
    <scope>NUCLEOTIDE SEQUENCE [LARGE SCALE GENOMIC DNA]</scope>
    <source>
        <strain evidence="8">cv. PI 614886</strain>
    </source>
</reference>
<protein>
    <recommendedName>
        <fullName evidence="7">F-box domain-containing protein</fullName>
    </recommendedName>
</protein>
<dbReference type="InterPro" id="IPR041101">
    <property type="entry name" value="Transp_inhibit"/>
</dbReference>
<evidence type="ECO:0000256" key="4">
    <source>
        <dbReference type="ARBA" id="ARBA00022786"/>
    </source>
</evidence>
<keyword evidence="6" id="KW-0927">Auxin signaling pathway</keyword>
<dbReference type="EnsemblPlants" id="AUR62000938-RA">
    <property type="protein sequence ID" value="AUR62000938-RA:cds"/>
    <property type="gene ID" value="AUR62000938"/>
</dbReference>
<dbReference type="CDD" id="cd22159">
    <property type="entry name" value="F-box_AtTIR1-like"/>
    <property type="match status" value="1"/>
</dbReference>
<dbReference type="KEGG" id="cqi:110737015"/>
<feature type="domain" description="F-box" evidence="7">
    <location>
        <begin position="28"/>
        <end position="69"/>
    </location>
</feature>
<proteinExistence type="predicted"/>
<dbReference type="Gene3D" id="3.80.10.10">
    <property type="entry name" value="Ribonuclease Inhibitor"/>
    <property type="match status" value="1"/>
</dbReference>
<dbReference type="SMART" id="SM00256">
    <property type="entry name" value="FBOX"/>
    <property type="match status" value="1"/>
</dbReference>